<accession>A0AAW0D0H2</accession>
<feature type="compositionally biased region" description="Pro residues" evidence="3">
    <location>
        <begin position="600"/>
        <end position="615"/>
    </location>
</feature>
<reference evidence="5 6" key="1">
    <citation type="submission" date="2024-01" db="EMBL/GenBank/DDBJ databases">
        <title>A draft genome for a cacao thread blight-causing isolate of Paramarasmius palmivorus.</title>
        <authorList>
            <person name="Baruah I.K."/>
            <person name="Bukari Y."/>
            <person name="Amoako-Attah I."/>
            <person name="Meinhardt L.W."/>
            <person name="Bailey B.A."/>
            <person name="Cohen S.P."/>
        </authorList>
    </citation>
    <scope>NUCLEOTIDE SEQUENCE [LARGE SCALE GENOMIC DNA]</scope>
    <source>
        <strain evidence="5 6">GH-12</strain>
    </source>
</reference>
<evidence type="ECO:0000313" key="5">
    <source>
        <dbReference type="EMBL" id="KAK7045651.1"/>
    </source>
</evidence>
<feature type="compositionally biased region" description="Acidic residues" evidence="3">
    <location>
        <begin position="238"/>
        <end position="265"/>
    </location>
</feature>
<feature type="domain" description="PH" evidence="4">
    <location>
        <begin position="1406"/>
        <end position="1526"/>
    </location>
</feature>
<feature type="compositionally biased region" description="Polar residues" evidence="3">
    <location>
        <begin position="367"/>
        <end position="382"/>
    </location>
</feature>
<feature type="compositionally biased region" description="Basic and acidic residues" evidence="3">
    <location>
        <begin position="419"/>
        <end position="439"/>
    </location>
</feature>
<evidence type="ECO:0000256" key="1">
    <source>
        <dbReference type="ARBA" id="ARBA00022618"/>
    </source>
</evidence>
<keyword evidence="2" id="KW-0131">Cell cycle</keyword>
<dbReference type="InterPro" id="IPR011993">
    <property type="entry name" value="PH-like_dom_sf"/>
</dbReference>
<evidence type="ECO:0000256" key="3">
    <source>
        <dbReference type="SAM" id="MobiDB-lite"/>
    </source>
</evidence>
<gene>
    <name evidence="5" type="primary">BUD4</name>
    <name evidence="5" type="ORF">VNI00_007484</name>
</gene>
<feature type="compositionally biased region" description="Polar residues" evidence="3">
    <location>
        <begin position="509"/>
        <end position="520"/>
    </location>
</feature>
<feature type="region of interest" description="Disordered" evidence="3">
    <location>
        <begin position="1055"/>
        <end position="1111"/>
    </location>
</feature>
<feature type="region of interest" description="Disordered" evidence="3">
    <location>
        <begin position="994"/>
        <end position="1016"/>
    </location>
</feature>
<dbReference type="SUPFAM" id="SSF50729">
    <property type="entry name" value="PH domain-like"/>
    <property type="match status" value="1"/>
</dbReference>
<feature type="compositionally biased region" description="Acidic residues" evidence="3">
    <location>
        <begin position="803"/>
        <end position="824"/>
    </location>
</feature>
<feature type="region of interest" description="Disordered" evidence="3">
    <location>
        <begin position="552"/>
        <end position="734"/>
    </location>
</feature>
<dbReference type="EMBL" id="JAYKXP010000024">
    <property type="protein sequence ID" value="KAK7045651.1"/>
    <property type="molecule type" value="Genomic_DNA"/>
</dbReference>
<dbReference type="Proteomes" id="UP001383192">
    <property type="component" value="Unassembled WGS sequence"/>
</dbReference>
<sequence length="1556" mass="171647">MKGSPLRDRLLSNSPDPIKSSILRDSGMGWNSPPSSEPTSPLRIAKRDPSPSKPTQADLARRSSSSYRAMRSNNLVSKSPFKSQIPTPSTPSRNHPVPVLFPTRRVSGEKRPRPPSMHEQAEEENERPFALKRERKQSKTFQGLIEKEPVTKSPFRRLPFRQEDNPPRLPQDHPRQLPDPHSAQSSRIPTATTASTASPLRSSLVSKRMHGPRLSGGKRRERRKTVTFDERMDVMEFERDEFDEEALDDSEDDYGQDIDDDDEDPFFQSHTHQETTDQPDHDYDPGQPNPDDSYESIELSDSGAVEPGLQLDADTSINGLVEDLFAGRNPTSTPPRSSHNTLPADLETEDGVPLGRSHHRDRVLRFHQQQHSDSPARQSPISFNHPLSLPNTIHSNESSAPSTPPRHAPASSPPLGRSTHMERRMAARQDEHEIDKDVDMMPASPSPVKPRTPGQQYMLHNDPDGDGLMPKFDLSAAGVHDTPDRSHTSAAGPDPFALPNLKDEALPEGSSSFISMSASEKSFDDSFASAQNNSDMNLSALEKKFGHTNERLLNTELEVSPMHNEHASFSQPAAQSSGHSSPVPASPSEPQTISTSEPQAPAPAPVRRSPLPPIPAGVAPHIGSPLGSSPRGISPLAGRSSSPRLRPRISRDNVRMKMLGGRRFSSSPSQSPSPAPAPEVNGCAGDSLGILEKVREELNGGANQEEEVVDKGKAREVEQPENDEEAKRFSLEVGSTLDADGAASIMTGMTENSAEEATIETALVVGVAQHHHHPHQPDLEDEEGKDEVMSVHEEKELPIPSEEQQDLEMSGGEDEEDEDDDERQEEFGILKPPMIGTLGLSSAKLNFDFGSKFGLGGLGIDTGVDNDELPPPQPSYAQYQRTREVPESIASRTSGDSRHSKTSSTSSNMVRMGAAEEDVSMDMRSALDRLMEDVASVGGNEVSAMDVHDTSVATEATEDDDEPLDLRAARVKSQARAEVRVMERAATDSAVVINGRSMDRRGSDPSLAAPPPPPKDAIRAREALIIEKRREMRRMEEVEDNEYYSGGDIYVPARRGPAAGIGKGRPSRRRSMSTGDVHEQTAKLEVGSPVEEDPLEESIERELQKRDGPTKSQKYLIREREAIYASSDVSHMAGPGDVNAGKAWRTVRRPSDMNEYSKQIKEYRANQNPGKAYGKVFVKVMGVKNLHVPIPQEPTAMSCTLNNGIHFVTTPECRLSKEMVIAQEFELIEHSKLEFTLTLKVRRDPHIISQFKALAPPPPQPPPMMHHTSSKSSSKSGGMFSLFSSSPKKSKDKEKEKVLAAPPPPPPVHRLPENLARYMKSDGTFARAFISFKDIAHRCDTKIFETSFPLIGQRLEVGNKSSTMQVGEIVLQMFRLPPLPGIPPDELPQSLEECHRGLRHVNWHKVTYFEGTLTQSGGDCSSWRRRRLRVVGANLVAFNDVTKRVTATINLKNAIAVEDDQEGRTGMLSPSSGTTARSARHDEYDGLYGVERSFRLIFPGDEEICFFADTDEEKARWLEILRALVGHIPPHPLWAELLWQRQNDLNGRTNGASSAR</sequence>
<dbReference type="PANTHER" id="PTHR36100">
    <property type="entry name" value="BUD SITE SELECTION PROTEIN 4"/>
    <property type="match status" value="1"/>
</dbReference>
<feature type="compositionally biased region" description="Pro residues" evidence="3">
    <location>
        <begin position="1255"/>
        <end position="1264"/>
    </location>
</feature>
<feature type="compositionally biased region" description="Polar residues" evidence="3">
    <location>
        <begin position="588"/>
        <end position="598"/>
    </location>
</feature>
<feature type="compositionally biased region" description="Low complexity" evidence="3">
    <location>
        <begin position="634"/>
        <end position="644"/>
    </location>
</feature>
<feature type="compositionally biased region" description="Polar residues" evidence="3">
    <location>
        <begin position="73"/>
        <end position="93"/>
    </location>
</feature>
<organism evidence="5 6">
    <name type="scientific">Paramarasmius palmivorus</name>
    <dbReference type="NCBI Taxonomy" id="297713"/>
    <lineage>
        <taxon>Eukaryota</taxon>
        <taxon>Fungi</taxon>
        <taxon>Dikarya</taxon>
        <taxon>Basidiomycota</taxon>
        <taxon>Agaricomycotina</taxon>
        <taxon>Agaricomycetes</taxon>
        <taxon>Agaricomycetidae</taxon>
        <taxon>Agaricales</taxon>
        <taxon>Marasmiineae</taxon>
        <taxon>Marasmiaceae</taxon>
        <taxon>Paramarasmius</taxon>
    </lineage>
</organism>
<feature type="compositionally biased region" description="Basic and acidic residues" evidence="3">
    <location>
        <begin position="1098"/>
        <end position="1109"/>
    </location>
</feature>
<feature type="compositionally biased region" description="Polar residues" evidence="3">
    <location>
        <begin position="389"/>
        <end position="401"/>
    </location>
</feature>
<feature type="compositionally biased region" description="Basic and acidic residues" evidence="3">
    <location>
        <begin position="271"/>
        <end position="284"/>
    </location>
</feature>
<dbReference type="InterPro" id="IPR052007">
    <property type="entry name" value="Bud4"/>
</dbReference>
<dbReference type="GO" id="GO:0051301">
    <property type="term" value="P:cell division"/>
    <property type="evidence" value="ECO:0007669"/>
    <property type="project" value="UniProtKB-KW"/>
</dbReference>
<feature type="compositionally biased region" description="Basic and acidic residues" evidence="3">
    <location>
        <begin position="160"/>
        <end position="178"/>
    </location>
</feature>
<evidence type="ECO:0000313" key="6">
    <source>
        <dbReference type="Proteomes" id="UP001383192"/>
    </source>
</evidence>
<feature type="compositionally biased region" description="Low complexity" evidence="3">
    <location>
        <begin position="185"/>
        <end position="204"/>
    </location>
</feature>
<feature type="region of interest" description="Disordered" evidence="3">
    <location>
        <begin position="1"/>
        <end position="531"/>
    </location>
</feature>
<proteinExistence type="predicted"/>
<evidence type="ECO:0000259" key="4">
    <source>
        <dbReference type="PROSITE" id="PS50003"/>
    </source>
</evidence>
<keyword evidence="6" id="KW-1185">Reference proteome</keyword>
<dbReference type="PROSITE" id="PS50003">
    <property type="entry name" value="PH_DOMAIN"/>
    <property type="match status" value="1"/>
</dbReference>
<feature type="compositionally biased region" description="Low complexity" evidence="3">
    <location>
        <begin position="1270"/>
        <end position="1287"/>
    </location>
</feature>
<dbReference type="SMART" id="SM00233">
    <property type="entry name" value="PH"/>
    <property type="match status" value="1"/>
</dbReference>
<feature type="region of interest" description="Disordered" evidence="3">
    <location>
        <begin position="768"/>
        <end position="834"/>
    </location>
</feature>
<dbReference type="Gene3D" id="2.30.29.30">
    <property type="entry name" value="Pleckstrin-homology domain (PH domain)/Phosphotyrosine-binding domain (PTB)"/>
    <property type="match status" value="1"/>
</dbReference>
<feature type="compositionally biased region" description="Basic and acidic residues" evidence="3">
    <location>
        <begin position="1289"/>
        <end position="1298"/>
    </location>
</feature>
<evidence type="ECO:0000256" key="2">
    <source>
        <dbReference type="ARBA" id="ARBA00023306"/>
    </source>
</evidence>
<feature type="region of interest" description="Disordered" evidence="3">
    <location>
        <begin position="864"/>
        <end position="912"/>
    </location>
</feature>
<protein>
    <submittedName>
        <fullName evidence="5">Bud site selection protein bud4</fullName>
    </submittedName>
</protein>
<feature type="region of interest" description="Disordered" evidence="3">
    <location>
        <begin position="1252"/>
        <end position="1311"/>
    </location>
</feature>
<keyword evidence="1" id="KW-0132">Cell division</keyword>
<feature type="compositionally biased region" description="Basic and acidic residues" evidence="3">
    <location>
        <begin position="709"/>
        <end position="718"/>
    </location>
</feature>
<comment type="caution">
    <text evidence="5">The sequence shown here is derived from an EMBL/GenBank/DDBJ whole genome shotgun (WGS) entry which is preliminary data.</text>
</comment>
<dbReference type="PANTHER" id="PTHR36100:SF1">
    <property type="entry name" value="BUD SITE SELECTION PROTEIN 4"/>
    <property type="match status" value="1"/>
</dbReference>
<feature type="compositionally biased region" description="Basic residues" evidence="3">
    <location>
        <begin position="207"/>
        <end position="223"/>
    </location>
</feature>
<feature type="compositionally biased region" description="Basic and acidic residues" evidence="3">
    <location>
        <begin position="224"/>
        <end position="237"/>
    </location>
</feature>
<feature type="compositionally biased region" description="Low complexity" evidence="3">
    <location>
        <begin position="62"/>
        <end position="72"/>
    </location>
</feature>
<name>A0AAW0D0H2_9AGAR</name>
<feature type="compositionally biased region" description="Polar residues" evidence="3">
    <location>
        <begin position="329"/>
        <end position="341"/>
    </location>
</feature>
<dbReference type="GO" id="GO:0005525">
    <property type="term" value="F:GTP binding"/>
    <property type="evidence" value="ECO:0007669"/>
    <property type="project" value="TreeGrafter"/>
</dbReference>
<feature type="compositionally biased region" description="Basic and acidic residues" evidence="3">
    <location>
        <begin position="786"/>
        <end position="797"/>
    </location>
</feature>
<feature type="compositionally biased region" description="Basic and acidic residues" evidence="3">
    <location>
        <begin position="1"/>
        <end position="10"/>
    </location>
</feature>
<dbReference type="InterPro" id="IPR001849">
    <property type="entry name" value="PH_domain"/>
</dbReference>
<feature type="compositionally biased region" description="Polar residues" evidence="3">
    <location>
        <begin position="567"/>
        <end position="580"/>
    </location>
</feature>